<dbReference type="EMBL" id="CP092869">
    <property type="protein sequence ID" value="UYV70057.1"/>
    <property type="molecule type" value="Genomic_DNA"/>
</dbReference>
<feature type="region of interest" description="Disordered" evidence="1">
    <location>
        <begin position="68"/>
        <end position="87"/>
    </location>
</feature>
<reference evidence="2 3" key="1">
    <citation type="submission" date="2022-01" db="EMBL/GenBank/DDBJ databases">
        <title>A chromosomal length assembly of Cordylochernes scorpioides.</title>
        <authorList>
            <person name="Zeh D."/>
            <person name="Zeh J."/>
        </authorList>
    </citation>
    <scope>NUCLEOTIDE SEQUENCE [LARGE SCALE GENOMIC DNA]</scope>
    <source>
        <strain evidence="2">IN4F17</strain>
        <tissue evidence="2">Whole Body</tissue>
    </source>
</reference>
<name>A0ABY6KP12_9ARAC</name>
<protein>
    <submittedName>
        <fullName evidence="2">Uncharacterized protein</fullName>
    </submittedName>
</protein>
<evidence type="ECO:0000256" key="1">
    <source>
        <dbReference type="SAM" id="MobiDB-lite"/>
    </source>
</evidence>
<evidence type="ECO:0000313" key="2">
    <source>
        <dbReference type="EMBL" id="UYV70057.1"/>
    </source>
</evidence>
<feature type="compositionally biased region" description="Basic residues" evidence="1">
    <location>
        <begin position="77"/>
        <end position="87"/>
    </location>
</feature>
<gene>
    <name evidence="2" type="ORF">LAZ67_7001645</name>
</gene>
<proteinExistence type="predicted"/>
<dbReference type="Proteomes" id="UP001235939">
    <property type="component" value="Chromosome 07"/>
</dbReference>
<keyword evidence="3" id="KW-1185">Reference proteome</keyword>
<feature type="region of interest" description="Disordered" evidence="1">
    <location>
        <begin position="1"/>
        <end position="20"/>
    </location>
</feature>
<sequence>MSKLEGSIENLTNIDNSERPVGMENISSCISPELPPSHTIELLELLGRFSELFNPFTKSPSELITKHKITTGDARPLKRRPYRVSPS</sequence>
<evidence type="ECO:0000313" key="3">
    <source>
        <dbReference type="Proteomes" id="UP001235939"/>
    </source>
</evidence>
<organism evidence="2 3">
    <name type="scientific">Cordylochernes scorpioides</name>
    <dbReference type="NCBI Taxonomy" id="51811"/>
    <lineage>
        <taxon>Eukaryota</taxon>
        <taxon>Metazoa</taxon>
        <taxon>Ecdysozoa</taxon>
        <taxon>Arthropoda</taxon>
        <taxon>Chelicerata</taxon>
        <taxon>Arachnida</taxon>
        <taxon>Pseudoscorpiones</taxon>
        <taxon>Cheliferoidea</taxon>
        <taxon>Chernetidae</taxon>
        <taxon>Cordylochernes</taxon>
    </lineage>
</organism>
<accession>A0ABY6KP12</accession>